<dbReference type="Proteomes" id="UP000433483">
    <property type="component" value="Unassembled WGS sequence"/>
</dbReference>
<keyword evidence="11" id="KW-1185">Reference proteome</keyword>
<evidence type="ECO:0000313" key="4">
    <source>
        <dbReference type="EMBL" id="KAE9103747.1"/>
    </source>
</evidence>
<dbReference type="Proteomes" id="UP000441208">
    <property type="component" value="Unassembled WGS sequence"/>
</dbReference>
<evidence type="ECO:0000313" key="14">
    <source>
        <dbReference type="Proteomes" id="UP000440732"/>
    </source>
</evidence>
<evidence type="ECO:0000313" key="9">
    <source>
        <dbReference type="EMBL" id="KAE9286599.1"/>
    </source>
</evidence>
<gene>
    <name evidence="9" type="ORF">PF001_g21370</name>
    <name evidence="8" type="ORF">PF002_g20409</name>
    <name evidence="7" type="ORF">PF004_g22002</name>
    <name evidence="6" type="ORF">PF005_g22730</name>
    <name evidence="4" type="ORF">PF006_g22093</name>
    <name evidence="5" type="ORF">PF007_g8364</name>
    <name evidence="1" type="ORF">PF009_g23066</name>
    <name evidence="3" type="ORF">PF010_g22284</name>
    <name evidence="2" type="ORF">PF011_g21678</name>
</gene>
<evidence type="ECO:0000313" key="2">
    <source>
        <dbReference type="EMBL" id="KAE8982289.1"/>
    </source>
</evidence>
<evidence type="ECO:0000313" key="8">
    <source>
        <dbReference type="EMBL" id="KAE9205172.1"/>
    </source>
</evidence>
<dbReference type="Proteomes" id="UP000460718">
    <property type="component" value="Unassembled WGS sequence"/>
</dbReference>
<proteinExistence type="predicted"/>
<evidence type="ECO:0000313" key="5">
    <source>
        <dbReference type="EMBL" id="KAE9119935.1"/>
    </source>
</evidence>
<evidence type="ECO:0000313" key="6">
    <source>
        <dbReference type="EMBL" id="KAE9181840.1"/>
    </source>
</evidence>
<dbReference type="Proteomes" id="UP000437068">
    <property type="component" value="Unassembled WGS sequence"/>
</dbReference>
<dbReference type="EMBL" id="QXGC01002149">
    <property type="protein sequence ID" value="KAE9190107.1"/>
    <property type="molecule type" value="Genomic_DNA"/>
</dbReference>
<comment type="caution">
    <text evidence="9">The sequence shown here is derived from an EMBL/GenBank/DDBJ whole genome shotgun (WGS) entry which is preliminary data.</text>
</comment>
<evidence type="ECO:0000313" key="17">
    <source>
        <dbReference type="Proteomes" id="UP000476176"/>
    </source>
</evidence>
<dbReference type="OrthoDB" id="10342359at2759"/>
<organism evidence="9 12">
    <name type="scientific">Phytophthora fragariae</name>
    <dbReference type="NCBI Taxonomy" id="53985"/>
    <lineage>
        <taxon>Eukaryota</taxon>
        <taxon>Sar</taxon>
        <taxon>Stramenopiles</taxon>
        <taxon>Oomycota</taxon>
        <taxon>Peronosporomycetes</taxon>
        <taxon>Peronosporales</taxon>
        <taxon>Peronosporaceae</taxon>
        <taxon>Phytophthora</taxon>
    </lineage>
</organism>
<dbReference type="Proteomes" id="UP000476176">
    <property type="component" value="Unassembled WGS sequence"/>
</dbReference>
<evidence type="ECO:0000313" key="13">
    <source>
        <dbReference type="Proteomes" id="UP000440367"/>
    </source>
</evidence>
<evidence type="ECO:0000313" key="11">
    <source>
        <dbReference type="Proteomes" id="UP000433483"/>
    </source>
</evidence>
<dbReference type="EMBL" id="QXGB01002076">
    <property type="protein sequence ID" value="KAE9181840.1"/>
    <property type="molecule type" value="Genomic_DNA"/>
</dbReference>
<reference evidence="10 11" key="1">
    <citation type="submission" date="2018-08" db="EMBL/GenBank/DDBJ databases">
        <title>Genomic investigation of the strawberry pathogen Phytophthora fragariae indicates pathogenicity is determined by transcriptional variation in three key races.</title>
        <authorList>
            <person name="Adams T.M."/>
            <person name="Armitage A.D."/>
            <person name="Sobczyk M.K."/>
            <person name="Bates H.J."/>
            <person name="Dunwell J.M."/>
            <person name="Nellist C.F."/>
            <person name="Harrison R.J."/>
        </authorList>
    </citation>
    <scope>NUCLEOTIDE SEQUENCE [LARGE SCALE GENOMIC DNA]</scope>
    <source>
        <strain evidence="9 12">A4</strain>
        <strain evidence="8 13">BC-1</strain>
        <strain evidence="7 17">BC-23</strain>
        <strain evidence="6 11">NOV-27</strain>
        <strain evidence="4 14">NOV-5</strain>
        <strain evidence="5 15">NOV-71</strain>
        <strain evidence="1 10">NOV-9</strain>
        <strain evidence="3 18">ONT-3</strain>
        <strain evidence="2 16">SCRP245</strain>
    </source>
</reference>
<dbReference type="EMBL" id="QXFW01002079">
    <property type="protein sequence ID" value="KAE8982289.1"/>
    <property type="molecule type" value="Genomic_DNA"/>
</dbReference>
<dbReference type="Proteomes" id="UP000440732">
    <property type="component" value="Unassembled WGS sequence"/>
</dbReference>
<dbReference type="Proteomes" id="UP000440367">
    <property type="component" value="Unassembled WGS sequence"/>
</dbReference>
<dbReference type="Proteomes" id="UP000488956">
    <property type="component" value="Unassembled WGS sequence"/>
</dbReference>
<dbReference type="EMBL" id="QXFX01002101">
    <property type="protein sequence ID" value="KAE9080697.1"/>
    <property type="molecule type" value="Genomic_DNA"/>
</dbReference>
<evidence type="ECO:0000313" key="16">
    <source>
        <dbReference type="Proteomes" id="UP000460718"/>
    </source>
</evidence>
<evidence type="ECO:0000313" key="10">
    <source>
        <dbReference type="Proteomes" id="UP000429523"/>
    </source>
</evidence>
<dbReference type="EMBL" id="QXGD01001483">
    <property type="protein sequence ID" value="KAE9205172.1"/>
    <property type="molecule type" value="Genomic_DNA"/>
</dbReference>
<evidence type="ECO:0000313" key="15">
    <source>
        <dbReference type="Proteomes" id="UP000441208"/>
    </source>
</evidence>
<evidence type="ECO:0000313" key="12">
    <source>
        <dbReference type="Proteomes" id="UP000437068"/>
    </source>
</evidence>
<protein>
    <submittedName>
        <fullName evidence="9">Uncharacterized protein</fullName>
    </submittedName>
</protein>
<evidence type="ECO:0000313" key="7">
    <source>
        <dbReference type="EMBL" id="KAE9190107.1"/>
    </source>
</evidence>
<evidence type="ECO:0000313" key="3">
    <source>
        <dbReference type="EMBL" id="KAE9080697.1"/>
    </source>
</evidence>
<dbReference type="EMBL" id="QXGE01001941">
    <property type="protein sequence ID" value="KAE9286599.1"/>
    <property type="molecule type" value="Genomic_DNA"/>
</dbReference>
<sequence>MTSCRSKTRLKSYLSLPYLLLTNATPWPSRPNFVLPRIGVQRFGRNSSSTVSAENGVPSVGENVPHLNLRVPF</sequence>
<accession>A0A6A4CGY0</accession>
<evidence type="ECO:0000313" key="1">
    <source>
        <dbReference type="EMBL" id="KAE8926750.1"/>
    </source>
</evidence>
<dbReference type="Proteomes" id="UP000429523">
    <property type="component" value="Unassembled WGS sequence"/>
</dbReference>
<dbReference type="EMBL" id="QXGA01002107">
    <property type="protein sequence ID" value="KAE9103747.1"/>
    <property type="molecule type" value="Genomic_DNA"/>
</dbReference>
<evidence type="ECO:0000313" key="18">
    <source>
        <dbReference type="Proteomes" id="UP000488956"/>
    </source>
</evidence>
<dbReference type="EMBL" id="QXFZ01000348">
    <property type="protein sequence ID" value="KAE9119935.1"/>
    <property type="molecule type" value="Genomic_DNA"/>
</dbReference>
<dbReference type="EMBL" id="QXGF01001979">
    <property type="protein sequence ID" value="KAE8926750.1"/>
    <property type="molecule type" value="Genomic_DNA"/>
</dbReference>
<name>A0A6A4CGY0_9STRA</name>
<dbReference type="AlphaFoldDB" id="A0A6A4CGY0"/>